<dbReference type="Proteomes" id="UP001597018">
    <property type="component" value="Unassembled WGS sequence"/>
</dbReference>
<feature type="transmembrane region" description="Helical" evidence="5">
    <location>
        <begin position="234"/>
        <end position="253"/>
    </location>
</feature>
<comment type="caution">
    <text evidence="7">The sequence shown here is derived from an EMBL/GenBank/DDBJ whole genome shotgun (WGS) entry which is preliminary data.</text>
</comment>
<dbReference type="SUPFAM" id="SSF103473">
    <property type="entry name" value="MFS general substrate transporter"/>
    <property type="match status" value="1"/>
</dbReference>
<dbReference type="Pfam" id="PF07690">
    <property type="entry name" value="MFS_1"/>
    <property type="match status" value="2"/>
</dbReference>
<dbReference type="InterPro" id="IPR020846">
    <property type="entry name" value="MFS_dom"/>
</dbReference>
<feature type="transmembrane region" description="Helical" evidence="5">
    <location>
        <begin position="156"/>
        <end position="174"/>
    </location>
</feature>
<dbReference type="Gene3D" id="1.20.1250.20">
    <property type="entry name" value="MFS general substrate transporter like domains"/>
    <property type="match status" value="1"/>
</dbReference>
<evidence type="ECO:0000256" key="1">
    <source>
        <dbReference type="ARBA" id="ARBA00004651"/>
    </source>
</evidence>
<dbReference type="PANTHER" id="PTHR42910:SF1">
    <property type="entry name" value="MAJOR FACILITATOR SUPERFAMILY (MFS) PROFILE DOMAIN-CONTAINING PROTEIN"/>
    <property type="match status" value="1"/>
</dbReference>
<keyword evidence="2 5" id="KW-0812">Transmembrane</keyword>
<feature type="transmembrane region" description="Helical" evidence="5">
    <location>
        <begin position="93"/>
        <end position="114"/>
    </location>
</feature>
<evidence type="ECO:0000256" key="2">
    <source>
        <dbReference type="ARBA" id="ARBA00022692"/>
    </source>
</evidence>
<proteinExistence type="predicted"/>
<feature type="transmembrane region" description="Helical" evidence="5">
    <location>
        <begin position="70"/>
        <end position="87"/>
    </location>
</feature>
<evidence type="ECO:0000256" key="4">
    <source>
        <dbReference type="ARBA" id="ARBA00023136"/>
    </source>
</evidence>
<dbReference type="PANTHER" id="PTHR42910">
    <property type="entry name" value="TRANSPORTER SCO4007-RELATED"/>
    <property type="match status" value="1"/>
</dbReference>
<feature type="transmembrane region" description="Helical" evidence="5">
    <location>
        <begin position="126"/>
        <end position="144"/>
    </location>
</feature>
<dbReference type="InterPro" id="IPR036259">
    <property type="entry name" value="MFS_trans_sf"/>
</dbReference>
<dbReference type="PROSITE" id="PS50850">
    <property type="entry name" value="MFS"/>
    <property type="match status" value="1"/>
</dbReference>
<keyword evidence="4 5" id="KW-0472">Membrane</keyword>
<dbReference type="InterPro" id="IPR011701">
    <property type="entry name" value="MFS"/>
</dbReference>
<gene>
    <name evidence="7" type="ORF">ACFQ16_05105</name>
</gene>
<protein>
    <submittedName>
        <fullName evidence="7">MFS transporter</fullName>
    </submittedName>
</protein>
<feature type="domain" description="Major facilitator superfamily (MFS) profile" evidence="6">
    <location>
        <begin position="4"/>
        <end position="380"/>
    </location>
</feature>
<feature type="transmembrane region" description="Helical" evidence="5">
    <location>
        <begin position="265"/>
        <end position="286"/>
    </location>
</feature>
<evidence type="ECO:0000256" key="3">
    <source>
        <dbReference type="ARBA" id="ARBA00022989"/>
    </source>
</evidence>
<feature type="transmembrane region" description="Helical" evidence="5">
    <location>
        <begin position="355"/>
        <end position="374"/>
    </location>
</feature>
<evidence type="ECO:0000259" key="6">
    <source>
        <dbReference type="PROSITE" id="PS50850"/>
    </source>
</evidence>
<name>A0ABW3FKT7_9PSEU</name>
<feature type="transmembrane region" description="Helical" evidence="5">
    <location>
        <begin position="33"/>
        <end position="58"/>
    </location>
</feature>
<evidence type="ECO:0000313" key="7">
    <source>
        <dbReference type="EMBL" id="MFD0919116.1"/>
    </source>
</evidence>
<dbReference type="RefSeq" id="WP_263250938.1">
    <property type="nucleotide sequence ID" value="NZ_BAABLT010000033.1"/>
</dbReference>
<feature type="transmembrane region" description="Helical" evidence="5">
    <location>
        <begin position="203"/>
        <end position="222"/>
    </location>
</feature>
<organism evidence="7 8">
    <name type="scientific">Saccharopolyspora rosea</name>
    <dbReference type="NCBI Taxonomy" id="524884"/>
    <lineage>
        <taxon>Bacteria</taxon>
        <taxon>Bacillati</taxon>
        <taxon>Actinomycetota</taxon>
        <taxon>Actinomycetes</taxon>
        <taxon>Pseudonocardiales</taxon>
        <taxon>Pseudonocardiaceae</taxon>
        <taxon>Saccharopolyspora</taxon>
    </lineage>
</organism>
<keyword evidence="3 5" id="KW-1133">Transmembrane helix</keyword>
<keyword evidence="8" id="KW-1185">Reference proteome</keyword>
<reference evidence="8" key="1">
    <citation type="journal article" date="2019" name="Int. J. Syst. Evol. Microbiol.">
        <title>The Global Catalogue of Microorganisms (GCM) 10K type strain sequencing project: providing services to taxonomists for standard genome sequencing and annotation.</title>
        <authorList>
            <consortium name="The Broad Institute Genomics Platform"/>
            <consortium name="The Broad Institute Genome Sequencing Center for Infectious Disease"/>
            <person name="Wu L."/>
            <person name="Ma J."/>
        </authorList>
    </citation>
    <scope>NUCLEOTIDE SEQUENCE [LARGE SCALE GENOMIC DNA]</scope>
    <source>
        <strain evidence="8">CCUG 56401</strain>
    </source>
</reference>
<accession>A0ABW3FKT7</accession>
<dbReference type="CDD" id="cd17324">
    <property type="entry name" value="MFS_NepI_like"/>
    <property type="match status" value="1"/>
</dbReference>
<comment type="subcellular location">
    <subcellularLocation>
        <location evidence="1">Cell membrane</location>
        <topology evidence="1">Multi-pass membrane protein</topology>
    </subcellularLocation>
</comment>
<evidence type="ECO:0000313" key="8">
    <source>
        <dbReference type="Proteomes" id="UP001597018"/>
    </source>
</evidence>
<evidence type="ECO:0000256" key="5">
    <source>
        <dbReference type="SAM" id="Phobius"/>
    </source>
</evidence>
<dbReference type="EMBL" id="JBHTIW010000002">
    <property type="protein sequence ID" value="MFD0919116.1"/>
    <property type="molecule type" value="Genomic_DNA"/>
</dbReference>
<sequence>MRALVILLAVTCAVTSSNIYLLQPVLDQVAHDFAVSEATAGLCATSTQIGYAAGILLLVPLGDRLDRRPLILALMGLTTLALAAAASAPNITWLVVASAAIGLLTPVPQLVLPLGVALSGQGTGRVVGVLQAGLLTGLLASRAYAGVLGEFAGWRQVYWCSVVLMIVTGLALVLRLPSAPGTEPELRYGVLLRSLPGLFRDRGVAGTCLAGALVGCAFGAFWNTLSFVLTRNFGFGPAVIGLFGLVAASSAMTSPMAGRLADRRGARTGQVVLITTVLAGWLALLVGQGSVWWFVVGTVLLDVGVWGNQVVSQALLFSRGSAEHSRLNTLYFVTRFLGIAAGSGLGTRLWGSSGWGAVAACGLLAAACALPIAVRAARREPAAV</sequence>